<name>A0A433QY74_9FUNG</name>
<dbReference type="InterPro" id="IPR002685">
    <property type="entry name" value="Glyco_trans_15"/>
</dbReference>
<dbReference type="InterPro" id="IPR029044">
    <property type="entry name" value="Nucleotide-diphossugar_trans"/>
</dbReference>
<evidence type="ECO:0000313" key="5">
    <source>
        <dbReference type="Proteomes" id="UP000274822"/>
    </source>
</evidence>
<feature type="transmembrane region" description="Helical" evidence="3">
    <location>
        <begin position="35"/>
        <end position="53"/>
    </location>
</feature>
<gene>
    <name evidence="4" type="ORF">BC938DRAFT_479334</name>
</gene>
<evidence type="ECO:0000256" key="1">
    <source>
        <dbReference type="ARBA" id="ARBA00007677"/>
    </source>
</evidence>
<dbReference type="PANTHER" id="PTHR31121:SF13">
    <property type="entry name" value="O-GLYCOSIDE ALPHA-1,2-MANNOSYLTRANSFERASE HOMOLOG 2"/>
    <property type="match status" value="1"/>
</dbReference>
<dbReference type="Gene3D" id="3.90.550.10">
    <property type="entry name" value="Spore Coat Polysaccharide Biosynthesis Protein SpsA, Chain A"/>
    <property type="match status" value="1"/>
</dbReference>
<dbReference type="AlphaFoldDB" id="A0A433QY74"/>
<dbReference type="SUPFAM" id="SSF53448">
    <property type="entry name" value="Nucleotide-diphospho-sugar transferases"/>
    <property type="match status" value="1"/>
</dbReference>
<reference evidence="4 5" key="1">
    <citation type="journal article" date="2018" name="New Phytol.">
        <title>Phylogenomics of Endogonaceae and evolution of mycorrhizas within Mucoromycota.</title>
        <authorList>
            <person name="Chang Y."/>
            <person name="Desiro A."/>
            <person name="Na H."/>
            <person name="Sandor L."/>
            <person name="Lipzen A."/>
            <person name="Clum A."/>
            <person name="Barry K."/>
            <person name="Grigoriev I.V."/>
            <person name="Martin F.M."/>
            <person name="Stajich J.E."/>
            <person name="Smith M.E."/>
            <person name="Bonito G."/>
            <person name="Spatafora J.W."/>
        </authorList>
    </citation>
    <scope>NUCLEOTIDE SEQUENCE [LARGE SCALE GENOMIC DNA]</scope>
    <source>
        <strain evidence="4 5">AD002</strain>
    </source>
</reference>
<keyword evidence="2 4" id="KW-0808">Transferase</keyword>
<organism evidence="4 5">
    <name type="scientific">Jimgerdemannia flammicorona</name>
    <dbReference type="NCBI Taxonomy" id="994334"/>
    <lineage>
        <taxon>Eukaryota</taxon>
        <taxon>Fungi</taxon>
        <taxon>Fungi incertae sedis</taxon>
        <taxon>Mucoromycota</taxon>
        <taxon>Mucoromycotina</taxon>
        <taxon>Endogonomycetes</taxon>
        <taxon>Endogonales</taxon>
        <taxon>Endogonaceae</taxon>
        <taxon>Jimgerdemannia</taxon>
    </lineage>
</organism>
<accession>A0A433QY74</accession>
<comment type="caution">
    <text evidence="4">The sequence shown here is derived from an EMBL/GenBank/DDBJ whole genome shotgun (WGS) entry which is preliminary data.</text>
</comment>
<dbReference type="EMBL" id="RBNJ01000382">
    <property type="protein sequence ID" value="RUS34647.1"/>
    <property type="molecule type" value="Genomic_DNA"/>
</dbReference>
<dbReference type="GO" id="GO:0005794">
    <property type="term" value="C:Golgi apparatus"/>
    <property type="evidence" value="ECO:0007669"/>
    <property type="project" value="TreeGrafter"/>
</dbReference>
<evidence type="ECO:0000256" key="3">
    <source>
        <dbReference type="SAM" id="Phobius"/>
    </source>
</evidence>
<keyword evidence="5" id="KW-1185">Reference proteome</keyword>
<sequence>MPCTPLFSRTPFKNEQTFFNVFENGKMHFETKKNFRRIVFVLATLTLVSWYIYLTSHELSEFVLKNEVPARSPELLLVPTDNEPTTRPERVPSAFENSLKEGIKGCFVYFVNDANWVNARRAIREIEDRFNNRHYYPWVILSSVELMPEFEEYVGAMTTADITFAQIPHTAWLFPQGINLTRAYAPDSFTFRGGDLANVELSSRFLARYLSGPVFDHPILAPYSYAWLVSSTSSYPCDITLDPFLYMHRHNMSYSFVIPFRERLGEEEPTHPSLWDTSLQFIDTHPQYRIPQNQSLVNFITQGSKHGGWNLCHFLPGAIEVLDLRFYKSPAYQEFFIAIDEAGGFFYAGWGPEHVRSIGSTLLLPRSAVKWWYEIGVREAGLAYCPSDLETGKARADCICRLEENFERSSKSCLAEFFDL</sequence>
<dbReference type="Pfam" id="PF01793">
    <property type="entry name" value="Glyco_transf_15"/>
    <property type="match status" value="1"/>
</dbReference>
<dbReference type="GO" id="GO:0016020">
    <property type="term" value="C:membrane"/>
    <property type="evidence" value="ECO:0007669"/>
    <property type="project" value="InterPro"/>
</dbReference>
<dbReference type="GO" id="GO:0000026">
    <property type="term" value="F:alpha-1,2-mannosyltransferase activity"/>
    <property type="evidence" value="ECO:0007669"/>
    <property type="project" value="TreeGrafter"/>
</dbReference>
<protein>
    <submittedName>
        <fullName evidence="4">Nucleotide-diphospho-sugar transferase</fullName>
    </submittedName>
</protein>
<keyword evidence="3" id="KW-1133">Transmembrane helix</keyword>
<dbReference type="GO" id="GO:0006493">
    <property type="term" value="P:protein O-linked glycosylation"/>
    <property type="evidence" value="ECO:0007669"/>
    <property type="project" value="TreeGrafter"/>
</dbReference>
<evidence type="ECO:0000256" key="2">
    <source>
        <dbReference type="ARBA" id="ARBA00022679"/>
    </source>
</evidence>
<comment type="similarity">
    <text evidence="1">Belongs to the glycosyltransferase 15 family.</text>
</comment>
<dbReference type="GO" id="GO:0000032">
    <property type="term" value="P:cell wall mannoprotein biosynthetic process"/>
    <property type="evidence" value="ECO:0007669"/>
    <property type="project" value="TreeGrafter"/>
</dbReference>
<dbReference type="Proteomes" id="UP000274822">
    <property type="component" value="Unassembled WGS sequence"/>
</dbReference>
<evidence type="ECO:0000313" key="4">
    <source>
        <dbReference type="EMBL" id="RUS34647.1"/>
    </source>
</evidence>
<keyword evidence="3" id="KW-0812">Transmembrane</keyword>
<proteinExistence type="inferred from homology"/>
<dbReference type="PANTHER" id="PTHR31121">
    <property type="entry name" value="ALPHA-1,2 MANNOSYLTRANSFERASE KTR1"/>
    <property type="match status" value="1"/>
</dbReference>
<dbReference type="GO" id="GO:0006487">
    <property type="term" value="P:protein N-linked glycosylation"/>
    <property type="evidence" value="ECO:0007669"/>
    <property type="project" value="TreeGrafter"/>
</dbReference>
<keyword evidence="3" id="KW-0472">Membrane</keyword>